<dbReference type="SUPFAM" id="SSF52047">
    <property type="entry name" value="RNI-like"/>
    <property type="match status" value="1"/>
</dbReference>
<name>A0A068S5L0_9FUNG</name>
<dbReference type="InterPro" id="IPR011990">
    <property type="entry name" value="TPR-like_helical_dom_sf"/>
</dbReference>
<accession>A0A068S5L0</accession>
<evidence type="ECO:0000313" key="1">
    <source>
        <dbReference type="EMBL" id="CDH57673.1"/>
    </source>
</evidence>
<proteinExistence type="predicted"/>
<comment type="caution">
    <text evidence="1">The sequence shown here is derived from an EMBL/GenBank/DDBJ whole genome shotgun (WGS) entry which is preliminary data.</text>
</comment>
<dbReference type="VEuPathDB" id="FungiDB:LCOR_08583.1"/>
<dbReference type="Gene3D" id="1.25.40.10">
    <property type="entry name" value="Tetratricopeptide repeat domain"/>
    <property type="match status" value="1"/>
</dbReference>
<dbReference type="Gene3D" id="3.80.10.10">
    <property type="entry name" value="Ribonuclease Inhibitor"/>
    <property type="match status" value="1"/>
</dbReference>
<dbReference type="SUPFAM" id="SSF48452">
    <property type="entry name" value="TPR-like"/>
    <property type="match status" value="1"/>
</dbReference>
<keyword evidence="2" id="KW-1185">Reference proteome</keyword>
<reference evidence="1" key="1">
    <citation type="submission" date="2013-08" db="EMBL/GenBank/DDBJ databases">
        <title>Gene expansion shapes genome architecture in the human pathogen Lichtheimia corymbifera: an evolutionary genomics analysis in the ancient terrestrial Mucorales (Mucoromycotina).</title>
        <authorList>
            <person name="Schwartze V.U."/>
            <person name="Winter S."/>
            <person name="Shelest E."/>
            <person name="Marcet-Houben M."/>
            <person name="Horn F."/>
            <person name="Wehner S."/>
            <person name="Hoffmann K."/>
            <person name="Riege K."/>
            <person name="Sammeth M."/>
            <person name="Nowrousian M."/>
            <person name="Valiante V."/>
            <person name="Linde J."/>
            <person name="Jacobsen I.D."/>
            <person name="Marz M."/>
            <person name="Brakhage A.A."/>
            <person name="Gabaldon T."/>
            <person name="Bocker S."/>
            <person name="Voigt K."/>
        </authorList>
    </citation>
    <scope>NUCLEOTIDE SEQUENCE [LARGE SCALE GENOMIC DNA]</scope>
    <source>
        <strain evidence="1">FSU 9682</strain>
    </source>
</reference>
<protein>
    <recommendedName>
        <fullName evidence="3">F-box domain-containing protein</fullName>
    </recommendedName>
</protein>
<dbReference type="AlphaFoldDB" id="A0A068S5L0"/>
<evidence type="ECO:0008006" key="3">
    <source>
        <dbReference type="Google" id="ProtNLM"/>
    </source>
</evidence>
<evidence type="ECO:0000313" key="2">
    <source>
        <dbReference type="Proteomes" id="UP000027586"/>
    </source>
</evidence>
<gene>
    <name evidence="1" type="ORF">LCOR_08583.1</name>
</gene>
<sequence length="674" mass="77325">MSSPIWNHLCQPHPTLVATFTEKHAKIVHDSTTQLHQSLDSILSTLNRRAIALTDLANFESALRDADLMQQLAPSSALGYIREATIYSDQGKQRDVIDVCSKGLSMVDTKDPGYTMLQHLKATAEQQDNKRIDFISQLPADLVTKLIPMFMDDSWLSPSQPCRYLYVSKVWHDCIVKSPDGLRFLIEEEKKDPLSQVVQFAQHTKVLNISSYYQGTWLSDLLRQHDFCSLRDVHISGFTNKDDIEFLSALKSISSTLRSFSIWMSVNFDDDHDILPIADIVSACPTLVALNVSNPLDADFTSLPMVTWHTMTELSINQSTTIISLDHVKAIGKRFPSLKKLTLSPCTDLQSSFVVSEYWPSMNSLECVIYKEGVEMTCSDEGGRRYEEQQQQQQTITHLSLHSHNEDRFEHTHVSSFLKQYQGCIVDLEIGINHDVNDEDGIYAIQYPRLKKLLLYQSGWWIQRNAPLLETLELHTEIIIIYPQVLDTIPPALKKLVMNLQDYTLPDASVIVRYFHRLSEHSNFKDLDIYFGDPYRDIDDIVDAFCCCQKLERLNIYFDVDKLDAEWHGVEMEPHLLKVVKGCPRLTRLEVYCHQALSTKTLNAFQQLEHLEQLQFSIVGFSEYEGFWKAVESITQLKEIRLYPYHPMAALGIRNLKQHSPHMRITAGAFFVPF</sequence>
<organism evidence="1 2">
    <name type="scientific">Lichtheimia corymbifera JMRC:FSU:9682</name>
    <dbReference type="NCBI Taxonomy" id="1263082"/>
    <lineage>
        <taxon>Eukaryota</taxon>
        <taxon>Fungi</taxon>
        <taxon>Fungi incertae sedis</taxon>
        <taxon>Mucoromycota</taxon>
        <taxon>Mucoromycotina</taxon>
        <taxon>Mucoromycetes</taxon>
        <taxon>Mucorales</taxon>
        <taxon>Lichtheimiaceae</taxon>
        <taxon>Lichtheimia</taxon>
    </lineage>
</organism>
<dbReference type="Proteomes" id="UP000027586">
    <property type="component" value="Unassembled WGS sequence"/>
</dbReference>
<dbReference type="OrthoDB" id="2290794at2759"/>
<dbReference type="InterPro" id="IPR032675">
    <property type="entry name" value="LRR_dom_sf"/>
</dbReference>
<dbReference type="EMBL" id="CBTN010000048">
    <property type="protein sequence ID" value="CDH57673.1"/>
    <property type="molecule type" value="Genomic_DNA"/>
</dbReference>